<accession>A0AAU1UJZ9</accession>
<organism evidence="2">
    <name type="scientific">Streptomyces sp. NBC_00119</name>
    <dbReference type="NCBI Taxonomy" id="2975659"/>
    <lineage>
        <taxon>Bacteria</taxon>
        <taxon>Bacillati</taxon>
        <taxon>Actinomycetota</taxon>
        <taxon>Actinomycetes</taxon>
        <taxon>Kitasatosporales</taxon>
        <taxon>Streptomycetaceae</taxon>
        <taxon>Streptomyces</taxon>
    </lineage>
</organism>
<protein>
    <submittedName>
        <fullName evidence="2">Uncharacterized protein</fullName>
    </submittedName>
</protein>
<dbReference type="EMBL" id="CP108195">
    <property type="protein sequence ID" value="WTS17576.1"/>
    <property type="molecule type" value="Genomic_DNA"/>
</dbReference>
<evidence type="ECO:0000313" key="2">
    <source>
        <dbReference type="EMBL" id="WTS17576.1"/>
    </source>
</evidence>
<proteinExistence type="predicted"/>
<sequence length="69" mass="7303">MNHNSTGNDHLPVYESLVRERGDVVAEARLVAEEARYQMAYALNGHAGVRPTPGPAEHPAGPNGRAVGA</sequence>
<gene>
    <name evidence="2" type="ORF">OHU69_45035</name>
</gene>
<feature type="region of interest" description="Disordered" evidence="1">
    <location>
        <begin position="48"/>
        <end position="69"/>
    </location>
</feature>
<reference evidence="2" key="1">
    <citation type="submission" date="2022-10" db="EMBL/GenBank/DDBJ databases">
        <title>The complete genomes of actinobacterial strains from the NBC collection.</title>
        <authorList>
            <person name="Joergensen T.S."/>
            <person name="Alvarez Arevalo M."/>
            <person name="Sterndorff E.B."/>
            <person name="Faurdal D."/>
            <person name="Vuksanovic O."/>
            <person name="Mourched A.-S."/>
            <person name="Charusanti P."/>
            <person name="Shaw S."/>
            <person name="Blin K."/>
            <person name="Weber T."/>
        </authorList>
    </citation>
    <scope>NUCLEOTIDE SEQUENCE</scope>
    <source>
        <strain evidence="2">NBC_00119</strain>
    </source>
</reference>
<name>A0AAU1UJZ9_9ACTN</name>
<dbReference type="AlphaFoldDB" id="A0AAU1UJZ9"/>
<evidence type="ECO:0000256" key="1">
    <source>
        <dbReference type="SAM" id="MobiDB-lite"/>
    </source>
</evidence>